<evidence type="ECO:0000256" key="1">
    <source>
        <dbReference type="ARBA" id="ARBA00007476"/>
    </source>
</evidence>
<dbReference type="InterPro" id="IPR012675">
    <property type="entry name" value="Beta-grasp_dom_sf"/>
</dbReference>
<dbReference type="GO" id="GO:0016887">
    <property type="term" value="F:ATP hydrolysis activity"/>
    <property type="evidence" value="ECO:0007669"/>
    <property type="project" value="TreeGrafter"/>
</dbReference>
<dbReference type="Pfam" id="PF01926">
    <property type="entry name" value="MMR_HSR1"/>
    <property type="match status" value="1"/>
</dbReference>
<dbReference type="Gene3D" id="3.40.50.300">
    <property type="entry name" value="P-loop containing nucleotide triphosphate hydrolases"/>
    <property type="match status" value="1"/>
</dbReference>
<sequence length="406" mass="45544">MVMPKVSIGLLGKTNVGKSTFFSAATLIPVPIENRPFVTLDPRSGIAYLRKRCIHQELGLPKCTPISSLCIKGERFIPITLVDIPGLVKDASKGRGLGNKFLDAIRQVDSLIHVVDISGSTDEDGRPVKPGYRDPYEDIISIELEYEEWMYGIISRDWSRFARSLDNMNIGQIIDVLTQRLTGLSIKRDHVAKTLTKTKLDSVKPSSWREEELRMFIHELRLEAKPIVIAANKIDIPEARDILKSVVKRLPNRLIIPVTALGELILRKATAKGSIDYLPGDREFRIVDKNSLTQQEIKALEIIKEIMDLYGSTGVQRTLNETVFTALNMIVVYPVEDHNKFTDSKGNILPDAYLVPHGTTTLDLAYMVHSDLGKHFLYAIDARTKQKLGKDYILQDNSVVKIVASV</sequence>
<dbReference type="InterPro" id="IPR006073">
    <property type="entry name" value="GTP-bd"/>
</dbReference>
<dbReference type="Pfam" id="PF08438">
    <property type="entry name" value="YGR210-like_G4"/>
    <property type="match status" value="1"/>
</dbReference>
<dbReference type="GO" id="GO:0005737">
    <property type="term" value="C:cytoplasm"/>
    <property type="evidence" value="ECO:0007669"/>
    <property type="project" value="TreeGrafter"/>
</dbReference>
<protein>
    <submittedName>
        <fullName evidence="5">Redox-regulated ATPase YchF</fullName>
    </submittedName>
</protein>
<dbReference type="PANTHER" id="PTHR23305">
    <property type="entry name" value="OBG GTPASE FAMILY"/>
    <property type="match status" value="1"/>
</dbReference>
<proteinExistence type="inferred from homology"/>
<comment type="similarity">
    <text evidence="1">Belongs to the RelA/SpoT family.</text>
</comment>
<gene>
    <name evidence="5" type="primary">ychF</name>
    <name evidence="5" type="ORF">ENU31_03325</name>
</gene>
<dbReference type="InterPro" id="IPR031167">
    <property type="entry name" value="G_OBG"/>
</dbReference>
<feature type="domain" description="TGS" evidence="4">
    <location>
        <begin position="328"/>
        <end position="404"/>
    </location>
</feature>
<accession>A0A7C4GZB6</accession>
<evidence type="ECO:0000259" key="4">
    <source>
        <dbReference type="PROSITE" id="PS51880"/>
    </source>
</evidence>
<dbReference type="AlphaFoldDB" id="A0A7C4GZB6"/>
<name>A0A7C4GZB6_9CREN</name>
<dbReference type="Gene3D" id="1.10.8.470">
    <property type="match status" value="1"/>
</dbReference>
<dbReference type="NCBIfam" id="NF007171">
    <property type="entry name" value="PRK09602.1"/>
    <property type="match status" value="1"/>
</dbReference>
<comment type="caution">
    <text evidence="5">The sequence shown here is derived from an EMBL/GenBank/DDBJ whole genome shotgun (WGS) entry which is preliminary data.</text>
</comment>
<dbReference type="EMBL" id="DTCA01000107">
    <property type="protein sequence ID" value="HGM07425.1"/>
    <property type="molecule type" value="Genomic_DNA"/>
</dbReference>
<dbReference type="GO" id="GO:0005525">
    <property type="term" value="F:GTP binding"/>
    <property type="evidence" value="ECO:0007669"/>
    <property type="project" value="InterPro"/>
</dbReference>
<dbReference type="PRINTS" id="PR00326">
    <property type="entry name" value="GTP1OBG"/>
</dbReference>
<dbReference type="InterPro" id="IPR027417">
    <property type="entry name" value="P-loop_NTPase"/>
</dbReference>
<evidence type="ECO:0000256" key="2">
    <source>
        <dbReference type="ARBA" id="ARBA00022741"/>
    </source>
</evidence>
<dbReference type="InterPro" id="IPR004095">
    <property type="entry name" value="TGS"/>
</dbReference>
<dbReference type="PROSITE" id="PS51710">
    <property type="entry name" value="G_OBG"/>
    <property type="match status" value="1"/>
</dbReference>
<keyword evidence="2" id="KW-0547">Nucleotide-binding</keyword>
<organism evidence="5">
    <name type="scientific">Ignisphaera aggregans</name>
    <dbReference type="NCBI Taxonomy" id="334771"/>
    <lineage>
        <taxon>Archaea</taxon>
        <taxon>Thermoproteota</taxon>
        <taxon>Thermoprotei</taxon>
        <taxon>Desulfurococcales</taxon>
        <taxon>Desulfurococcaceae</taxon>
        <taxon>Ignisphaera</taxon>
    </lineage>
</organism>
<dbReference type="SUPFAM" id="SSF52540">
    <property type="entry name" value="P-loop containing nucleoside triphosphate hydrolases"/>
    <property type="match status" value="1"/>
</dbReference>
<feature type="domain" description="OBG-type G" evidence="3">
    <location>
        <begin position="6"/>
        <end position="278"/>
    </location>
</feature>
<evidence type="ECO:0000259" key="3">
    <source>
        <dbReference type="PROSITE" id="PS51710"/>
    </source>
</evidence>
<dbReference type="Pfam" id="PF02824">
    <property type="entry name" value="TGS"/>
    <property type="match status" value="1"/>
</dbReference>
<dbReference type="FunFam" id="3.10.20.30:FF:000002">
    <property type="entry name" value="GTP pyrophosphokinase (RelA/SpoT)"/>
    <property type="match status" value="1"/>
</dbReference>
<dbReference type="Gene3D" id="3.10.20.30">
    <property type="match status" value="1"/>
</dbReference>
<dbReference type="InterPro" id="IPR013646">
    <property type="entry name" value="YGR210-like_G4"/>
</dbReference>
<dbReference type="PANTHER" id="PTHR23305:SF1">
    <property type="entry name" value="OBG-TYPE G DOMAIN-CONTAINING PROTEIN"/>
    <property type="match status" value="1"/>
</dbReference>
<dbReference type="CDD" id="cd01669">
    <property type="entry name" value="TGS_MJ1332_like"/>
    <property type="match status" value="1"/>
</dbReference>
<evidence type="ECO:0000313" key="5">
    <source>
        <dbReference type="EMBL" id="HGM07425.1"/>
    </source>
</evidence>
<dbReference type="InterPro" id="IPR012676">
    <property type="entry name" value="TGS-like"/>
</dbReference>
<dbReference type="SUPFAM" id="SSF81271">
    <property type="entry name" value="TGS-like"/>
    <property type="match status" value="1"/>
</dbReference>
<dbReference type="PROSITE" id="PS51880">
    <property type="entry name" value="TGS"/>
    <property type="match status" value="1"/>
</dbReference>
<reference evidence="5" key="1">
    <citation type="journal article" date="2020" name="mSystems">
        <title>Genome- and Community-Level Interaction Insights into Carbon Utilization and Element Cycling Functions of Hydrothermarchaeota in Hydrothermal Sediment.</title>
        <authorList>
            <person name="Zhou Z."/>
            <person name="Liu Y."/>
            <person name="Xu W."/>
            <person name="Pan J."/>
            <person name="Luo Z.H."/>
            <person name="Li M."/>
        </authorList>
    </citation>
    <scope>NUCLEOTIDE SEQUENCE [LARGE SCALE GENOMIC DNA]</scope>
    <source>
        <strain evidence="5">SpSt-658</strain>
    </source>
</reference>